<evidence type="ECO:0000313" key="3">
    <source>
        <dbReference type="EMBL" id="SDT14075.1"/>
    </source>
</evidence>
<accession>A0A1H1XY69</accession>
<dbReference type="PANTHER" id="PTHR30486:SF6">
    <property type="entry name" value="TYPE IV PILUS RETRACTATION ATPASE PILT"/>
    <property type="match status" value="1"/>
</dbReference>
<dbReference type="STRING" id="113562.SAMN04489716_2631"/>
<dbReference type="AlphaFoldDB" id="A0A1H1XY69"/>
<dbReference type="Proteomes" id="UP000198688">
    <property type="component" value="Chromosome I"/>
</dbReference>
<dbReference type="InterPro" id="IPR050921">
    <property type="entry name" value="T4SS_GSP_E_ATPase"/>
</dbReference>
<name>A0A1H1XY69_9ACTN</name>
<evidence type="ECO:0000259" key="2">
    <source>
        <dbReference type="Pfam" id="PF00437"/>
    </source>
</evidence>
<evidence type="ECO:0000313" key="4">
    <source>
        <dbReference type="Proteomes" id="UP000198688"/>
    </source>
</evidence>
<dbReference type="InterPro" id="IPR027417">
    <property type="entry name" value="P-loop_NTPase"/>
</dbReference>
<dbReference type="PANTHER" id="PTHR30486">
    <property type="entry name" value="TWITCHING MOTILITY PROTEIN PILT"/>
    <property type="match status" value="1"/>
</dbReference>
<dbReference type="GO" id="GO:0016887">
    <property type="term" value="F:ATP hydrolysis activity"/>
    <property type="evidence" value="ECO:0007669"/>
    <property type="project" value="InterPro"/>
</dbReference>
<keyword evidence="4" id="KW-1185">Reference proteome</keyword>
<feature type="domain" description="Bacterial type II secretion system protein E" evidence="2">
    <location>
        <begin position="90"/>
        <end position="373"/>
    </location>
</feature>
<dbReference type="Pfam" id="PF00437">
    <property type="entry name" value="T2SSE"/>
    <property type="match status" value="1"/>
</dbReference>
<dbReference type="InterPro" id="IPR001482">
    <property type="entry name" value="T2SS/T4SS_dom"/>
</dbReference>
<proteinExistence type="inferred from homology"/>
<organism evidence="3 4">
    <name type="scientific">Actinoplanes derwentensis</name>
    <dbReference type="NCBI Taxonomy" id="113562"/>
    <lineage>
        <taxon>Bacteria</taxon>
        <taxon>Bacillati</taxon>
        <taxon>Actinomycetota</taxon>
        <taxon>Actinomycetes</taxon>
        <taxon>Micromonosporales</taxon>
        <taxon>Micromonosporaceae</taxon>
        <taxon>Actinoplanes</taxon>
    </lineage>
</organism>
<evidence type="ECO:0000256" key="1">
    <source>
        <dbReference type="ARBA" id="ARBA00006611"/>
    </source>
</evidence>
<dbReference type="OrthoDB" id="9810761at2"/>
<comment type="similarity">
    <text evidence="1">Belongs to the GSP E family.</text>
</comment>
<dbReference type="EMBL" id="LT629758">
    <property type="protein sequence ID" value="SDT14075.1"/>
    <property type="molecule type" value="Genomic_DNA"/>
</dbReference>
<dbReference type="CDD" id="cd01130">
    <property type="entry name" value="VirB11-like_ATPase"/>
    <property type="match status" value="1"/>
</dbReference>
<dbReference type="Gene3D" id="3.40.50.300">
    <property type="entry name" value="P-loop containing nucleotide triphosphate hydrolases"/>
    <property type="match status" value="1"/>
</dbReference>
<dbReference type="SUPFAM" id="SSF52540">
    <property type="entry name" value="P-loop containing nucleoside triphosphate hydrolases"/>
    <property type="match status" value="1"/>
</dbReference>
<dbReference type="Gene3D" id="3.30.450.380">
    <property type="match status" value="1"/>
</dbReference>
<gene>
    <name evidence="3" type="ORF">SAMN04489716_2631</name>
</gene>
<dbReference type="RefSeq" id="WP_092544630.1">
    <property type="nucleotide sequence ID" value="NZ_BOMJ01000092.1"/>
</dbReference>
<protein>
    <submittedName>
        <fullName evidence="3">Pilus assembly protein, ATPase of CpaF family</fullName>
    </submittedName>
</protein>
<sequence>MTMPLTTALSESDLVAELRAQVTQAMGAHAGGGLLPATERRVLAERYTGEALDALARQALDEGRAPLSAEAEARVARAVIDHIVGAGGLQHLLSNPEIENIHANGADEVFIRYVGGKSEVGPPIAESDEAMIEMIRALAAEAALGADLSGQGEERTFDRANPVLDMRLRDGERLCATMSVSSRPALAIRRPTMFNADLDDLMARGMLDEPLCRVIQAAMRAKLNMVFAGGTNTGKTTFARAAARAIPAHERLVTIEDQYELELKDPVAHPNVVMFQARRPNLEGVGAVPMTALVHTALRLDPDRVIVGETRGDEVIDLLKAMSQGNDGSFATIHASSSVQVFTRMKLYAKQSPEKLDFDASAMLIAEALDLVVHLDWTPTKTRVVSSVREVVGFDGGDVISNEVWRPGHERRAVPNTPLRTETLDRLEAAGLDPHLIDRVGW</sequence>
<reference evidence="3 4" key="1">
    <citation type="submission" date="2016-10" db="EMBL/GenBank/DDBJ databases">
        <authorList>
            <person name="de Groot N.N."/>
        </authorList>
    </citation>
    <scope>NUCLEOTIDE SEQUENCE [LARGE SCALE GENOMIC DNA]</scope>
    <source>
        <strain evidence="3 4">DSM 43941</strain>
    </source>
</reference>